<organism evidence="2 3">
    <name type="scientific">Phialemonium thermophilum</name>
    <dbReference type="NCBI Taxonomy" id="223376"/>
    <lineage>
        <taxon>Eukaryota</taxon>
        <taxon>Fungi</taxon>
        <taxon>Dikarya</taxon>
        <taxon>Ascomycota</taxon>
        <taxon>Pezizomycotina</taxon>
        <taxon>Sordariomycetes</taxon>
        <taxon>Sordariomycetidae</taxon>
        <taxon>Cephalothecales</taxon>
        <taxon>Cephalothecaceae</taxon>
        <taxon>Phialemonium</taxon>
    </lineage>
</organism>
<keyword evidence="3" id="KW-1185">Reference proteome</keyword>
<dbReference type="InterPro" id="IPR011009">
    <property type="entry name" value="Kinase-like_dom_sf"/>
</dbReference>
<evidence type="ECO:0000256" key="1">
    <source>
        <dbReference type="SAM" id="MobiDB-lite"/>
    </source>
</evidence>
<evidence type="ECO:0000313" key="3">
    <source>
        <dbReference type="Proteomes" id="UP001586593"/>
    </source>
</evidence>
<proteinExistence type="predicted"/>
<evidence type="ECO:0000313" key="2">
    <source>
        <dbReference type="EMBL" id="KAL1842748.1"/>
    </source>
</evidence>
<comment type="caution">
    <text evidence="2">The sequence shown here is derived from an EMBL/GenBank/DDBJ whole genome shotgun (WGS) entry which is preliminary data.</text>
</comment>
<name>A0ABR3VNK7_9PEZI</name>
<feature type="region of interest" description="Disordered" evidence="1">
    <location>
        <begin position="1"/>
        <end position="22"/>
    </location>
</feature>
<sequence length="309" mass="35311">MDEDDEPTSSRSVQDGPDEVDDVSVVYEEEEPTFPRIVQFRLGRSTVSAAAEAPYDGEHPHVFRVTVLRGVWERRFAAFLSKLPGRVRAWIRGMWPGWFLPATVVLKKWKRDWDDEFDEERDAYDTLKPLQGDLIPVFYGKTRCEGTRALVLSDADGVAACRQGMPPLPPEEFRRRVETVYRKLGALGFSFHDANLGHILLTRDGGAMLVDLESAFRAEPEDLELEASGAIDQFARQYRLYLNGLELDGLIGRGRHDRDREFWRLHYARLRGTAARPRMPTAPRREHGEGVLLDEQGDSADEIVDDWVR</sequence>
<protein>
    <recommendedName>
        <fullName evidence="4">Lipopolysaccharide kinase (Kdo/WaaP) family protein</fullName>
    </recommendedName>
</protein>
<dbReference type="EMBL" id="JAZHXJ010001916">
    <property type="protein sequence ID" value="KAL1842748.1"/>
    <property type="molecule type" value="Genomic_DNA"/>
</dbReference>
<accession>A0ABR3VNK7</accession>
<evidence type="ECO:0008006" key="4">
    <source>
        <dbReference type="Google" id="ProtNLM"/>
    </source>
</evidence>
<dbReference type="Proteomes" id="UP001586593">
    <property type="component" value="Unassembled WGS sequence"/>
</dbReference>
<dbReference type="SUPFAM" id="SSF56112">
    <property type="entry name" value="Protein kinase-like (PK-like)"/>
    <property type="match status" value="1"/>
</dbReference>
<reference evidence="2 3" key="1">
    <citation type="journal article" date="2024" name="Commun. Biol.">
        <title>Comparative genomic analysis of thermophilic fungi reveals convergent evolutionary adaptations and gene losses.</title>
        <authorList>
            <person name="Steindorff A.S."/>
            <person name="Aguilar-Pontes M.V."/>
            <person name="Robinson A.J."/>
            <person name="Andreopoulos B."/>
            <person name="LaButti K."/>
            <person name="Kuo A."/>
            <person name="Mondo S."/>
            <person name="Riley R."/>
            <person name="Otillar R."/>
            <person name="Haridas S."/>
            <person name="Lipzen A."/>
            <person name="Grimwood J."/>
            <person name="Schmutz J."/>
            <person name="Clum A."/>
            <person name="Reid I.D."/>
            <person name="Moisan M.C."/>
            <person name="Butler G."/>
            <person name="Nguyen T.T.M."/>
            <person name="Dewar K."/>
            <person name="Conant G."/>
            <person name="Drula E."/>
            <person name="Henrissat B."/>
            <person name="Hansel C."/>
            <person name="Singer S."/>
            <person name="Hutchinson M.I."/>
            <person name="de Vries R.P."/>
            <person name="Natvig D.O."/>
            <person name="Powell A.J."/>
            <person name="Tsang A."/>
            <person name="Grigoriev I.V."/>
        </authorList>
    </citation>
    <scope>NUCLEOTIDE SEQUENCE [LARGE SCALE GENOMIC DNA]</scope>
    <source>
        <strain evidence="2 3">ATCC 24622</strain>
    </source>
</reference>
<gene>
    <name evidence="2" type="ORF">VTK73DRAFT_3048</name>
</gene>